<protein>
    <submittedName>
        <fullName evidence="1">Uncharacterized protein</fullName>
    </submittedName>
</protein>
<dbReference type="EMBL" id="JASSZA010000014">
    <property type="protein sequence ID" value="KAK2093922.1"/>
    <property type="molecule type" value="Genomic_DNA"/>
</dbReference>
<name>A0ABQ9UCC5_SAGOE</name>
<evidence type="ECO:0000313" key="2">
    <source>
        <dbReference type="Proteomes" id="UP001266305"/>
    </source>
</evidence>
<gene>
    <name evidence="1" type="ORF">P7K49_027660</name>
</gene>
<evidence type="ECO:0000313" key="1">
    <source>
        <dbReference type="EMBL" id="KAK2093922.1"/>
    </source>
</evidence>
<keyword evidence="2" id="KW-1185">Reference proteome</keyword>
<feature type="non-terminal residue" evidence="1">
    <location>
        <position position="98"/>
    </location>
</feature>
<reference evidence="1 2" key="1">
    <citation type="submission" date="2023-05" db="EMBL/GenBank/DDBJ databases">
        <title>B98-5 Cell Line De Novo Hybrid Assembly: An Optical Mapping Approach.</title>
        <authorList>
            <person name="Kananen K."/>
            <person name="Auerbach J.A."/>
            <person name="Kautto E."/>
            <person name="Blachly J.S."/>
        </authorList>
    </citation>
    <scope>NUCLEOTIDE SEQUENCE [LARGE SCALE GENOMIC DNA]</scope>
    <source>
        <strain evidence="1">B95-8</strain>
        <tissue evidence="1">Cell line</tissue>
    </source>
</reference>
<accession>A0ABQ9UCC5</accession>
<dbReference type="Proteomes" id="UP001266305">
    <property type="component" value="Unassembled WGS sequence"/>
</dbReference>
<sequence>MATGFRNPRKDCGLDPRADACLTATLALPSSPHTQFLASMQTHETPVETLSPAIRLIDRGVKPPYVQCCELMGFRSPGQIPRLLLVPEHLACGVYEKQ</sequence>
<comment type="caution">
    <text evidence="1">The sequence shown here is derived from an EMBL/GenBank/DDBJ whole genome shotgun (WGS) entry which is preliminary data.</text>
</comment>
<organism evidence="1 2">
    <name type="scientific">Saguinus oedipus</name>
    <name type="common">Cotton-top tamarin</name>
    <name type="synonym">Oedipomidas oedipus</name>
    <dbReference type="NCBI Taxonomy" id="9490"/>
    <lineage>
        <taxon>Eukaryota</taxon>
        <taxon>Metazoa</taxon>
        <taxon>Chordata</taxon>
        <taxon>Craniata</taxon>
        <taxon>Vertebrata</taxon>
        <taxon>Euteleostomi</taxon>
        <taxon>Mammalia</taxon>
        <taxon>Eutheria</taxon>
        <taxon>Euarchontoglires</taxon>
        <taxon>Primates</taxon>
        <taxon>Haplorrhini</taxon>
        <taxon>Platyrrhini</taxon>
        <taxon>Cebidae</taxon>
        <taxon>Callitrichinae</taxon>
        <taxon>Saguinus</taxon>
    </lineage>
</organism>
<proteinExistence type="predicted"/>